<dbReference type="AlphaFoldDB" id="A0AA38LY16"/>
<keyword evidence="3" id="KW-1185">Reference proteome</keyword>
<dbReference type="Proteomes" id="UP001164286">
    <property type="component" value="Unassembled WGS sequence"/>
</dbReference>
<dbReference type="GeneID" id="77727610"/>
<gene>
    <name evidence="2" type="ORF">MKK02DRAFT_31934</name>
</gene>
<accession>A0AA38LY16</accession>
<proteinExistence type="predicted"/>
<dbReference type="EMBL" id="JAKWFO010000003">
    <property type="protein sequence ID" value="KAI9638504.1"/>
    <property type="molecule type" value="Genomic_DNA"/>
</dbReference>
<feature type="region of interest" description="Disordered" evidence="1">
    <location>
        <begin position="341"/>
        <end position="374"/>
    </location>
</feature>
<evidence type="ECO:0000313" key="3">
    <source>
        <dbReference type="Proteomes" id="UP001164286"/>
    </source>
</evidence>
<protein>
    <submittedName>
        <fullName evidence="2">Uncharacterized protein</fullName>
    </submittedName>
</protein>
<organism evidence="2 3">
    <name type="scientific">Dioszegia hungarica</name>
    <dbReference type="NCBI Taxonomy" id="4972"/>
    <lineage>
        <taxon>Eukaryota</taxon>
        <taxon>Fungi</taxon>
        <taxon>Dikarya</taxon>
        <taxon>Basidiomycota</taxon>
        <taxon>Agaricomycotina</taxon>
        <taxon>Tremellomycetes</taxon>
        <taxon>Tremellales</taxon>
        <taxon>Bulleribasidiaceae</taxon>
        <taxon>Dioszegia</taxon>
    </lineage>
</organism>
<evidence type="ECO:0000313" key="2">
    <source>
        <dbReference type="EMBL" id="KAI9638504.1"/>
    </source>
</evidence>
<comment type="caution">
    <text evidence="2">The sequence shown here is derived from an EMBL/GenBank/DDBJ whole genome shotgun (WGS) entry which is preliminary data.</text>
</comment>
<sequence length="587" mass="64877">MPDGIFDPDEETGEQVEYLNIRAYLPEHYQPRTWPITENASVGEAIPPKPISLFTDTTQESTAVISPYTSTSPFSRIESRFSPMELNGLLVDMGQDTPTKSSRTNDDFFDMTLADMLSRSQFSQNTQADGLMDLRKELEADGMHGDAIRGILWRNLLEMHDEEAKTWLQGLAITPDIKDRLLSVAMLRADTKGDDAGTVERKSGDAAGGESDCGYSKEWQKTIADIIKEMNTEEVKHLKDRLLLPVLGKLKERVSSALDKVVWQNMETSGSAEDVPKAIKDRLTDHLRGREHATFWKALVADVESRLETDILAGPETRRQRRVAGSARGVAAAESTMTAIPHRTRRVPARRPGTTQTTKGTSGRESYAPSTTCGEDAHNLSVLAASASTFKPQGVEKKGKKRISANSKGQRAMLDRVIQHTATVSLSSSPPVTSEETARQTDAFLSNVEKELGQWVVDFCGTGTERSDLPLGTGPSSDEQLSTQDRVDRITTILKEAARTHAAALGDESYTGELGTNEALALTERKERRQRLRPEDALYHNMFDEIDAYLSAIDPFWRASCGGAGQELLATIGYLGVEARMRRWNEE</sequence>
<evidence type="ECO:0000256" key="1">
    <source>
        <dbReference type="SAM" id="MobiDB-lite"/>
    </source>
</evidence>
<name>A0AA38LY16_9TREE</name>
<dbReference type="RefSeq" id="XP_052948281.1">
    <property type="nucleotide sequence ID" value="XM_053088405.1"/>
</dbReference>
<reference evidence="2" key="1">
    <citation type="journal article" date="2022" name="G3 (Bethesda)">
        <title>High quality genome of the basidiomycete yeast Dioszegia hungarica PDD-24b-2 isolated from cloud water.</title>
        <authorList>
            <person name="Jarrige D."/>
            <person name="Haridas S."/>
            <person name="Bleykasten-Grosshans C."/>
            <person name="Joly M."/>
            <person name="Nadalig T."/>
            <person name="Sancelme M."/>
            <person name="Vuilleumier S."/>
            <person name="Grigoriev I.V."/>
            <person name="Amato P."/>
            <person name="Bringel F."/>
        </authorList>
    </citation>
    <scope>NUCLEOTIDE SEQUENCE</scope>
    <source>
        <strain evidence="2">PDD-24b-2</strain>
    </source>
</reference>
<feature type="compositionally biased region" description="Polar residues" evidence="1">
    <location>
        <begin position="353"/>
        <end position="373"/>
    </location>
</feature>